<accession>A0ACC2H949</accession>
<dbReference type="EMBL" id="CM055731">
    <property type="protein sequence ID" value="KAJ8012523.1"/>
    <property type="molecule type" value="Genomic_DNA"/>
</dbReference>
<sequence>MLFQSAHYSMMQVKAVPSTIACTSTLQTWHRPRTKGIYAEPIQDLVVKKPKPSGRSVCKSTLYQAYTGSLPDPSVLVLGKRLESIRPQQLISSVLHGLSELSLVDSRFGPVSRGSPLSYQCPAVVATSHVKHPNTPAFPKLPVNGSTFSTTIQFVPNCHQFFHLESRTVSHNIVAVIEDGTQEQSKCPLWKRSAAAQSNS</sequence>
<proteinExistence type="predicted"/>
<dbReference type="Proteomes" id="UP001157502">
    <property type="component" value="Chromosome 4"/>
</dbReference>
<reference evidence="1" key="1">
    <citation type="submission" date="2021-05" db="EMBL/GenBank/DDBJ databases">
        <authorList>
            <person name="Pan Q."/>
            <person name="Jouanno E."/>
            <person name="Zahm M."/>
            <person name="Klopp C."/>
            <person name="Cabau C."/>
            <person name="Louis A."/>
            <person name="Berthelot C."/>
            <person name="Parey E."/>
            <person name="Roest Crollius H."/>
            <person name="Montfort J."/>
            <person name="Robinson-Rechavi M."/>
            <person name="Bouchez O."/>
            <person name="Lampietro C."/>
            <person name="Lopez Roques C."/>
            <person name="Donnadieu C."/>
            <person name="Postlethwait J."/>
            <person name="Bobe J."/>
            <person name="Dillon D."/>
            <person name="Chandos A."/>
            <person name="von Hippel F."/>
            <person name="Guiguen Y."/>
        </authorList>
    </citation>
    <scope>NUCLEOTIDE SEQUENCE</scope>
    <source>
        <strain evidence="1">YG-Jan2019</strain>
    </source>
</reference>
<organism evidence="1 2">
    <name type="scientific">Dallia pectoralis</name>
    <name type="common">Alaska blackfish</name>
    <dbReference type="NCBI Taxonomy" id="75939"/>
    <lineage>
        <taxon>Eukaryota</taxon>
        <taxon>Metazoa</taxon>
        <taxon>Chordata</taxon>
        <taxon>Craniata</taxon>
        <taxon>Vertebrata</taxon>
        <taxon>Euteleostomi</taxon>
        <taxon>Actinopterygii</taxon>
        <taxon>Neopterygii</taxon>
        <taxon>Teleostei</taxon>
        <taxon>Protacanthopterygii</taxon>
        <taxon>Esociformes</taxon>
        <taxon>Umbridae</taxon>
        <taxon>Dallia</taxon>
    </lineage>
</organism>
<gene>
    <name evidence="1" type="ORF">DPEC_G00043710</name>
</gene>
<evidence type="ECO:0000313" key="1">
    <source>
        <dbReference type="EMBL" id="KAJ8012523.1"/>
    </source>
</evidence>
<name>A0ACC2H949_DALPE</name>
<evidence type="ECO:0000313" key="2">
    <source>
        <dbReference type="Proteomes" id="UP001157502"/>
    </source>
</evidence>
<comment type="caution">
    <text evidence="1">The sequence shown here is derived from an EMBL/GenBank/DDBJ whole genome shotgun (WGS) entry which is preliminary data.</text>
</comment>
<keyword evidence="2" id="KW-1185">Reference proteome</keyword>
<protein>
    <submittedName>
        <fullName evidence="1">Uncharacterized protein</fullName>
    </submittedName>
</protein>